<dbReference type="RefSeq" id="WP_020915805.1">
    <property type="nucleotide sequence ID" value="NZ_CP041245.1"/>
</dbReference>
<dbReference type="InterPro" id="IPR025202">
    <property type="entry name" value="PLD-like_dom"/>
</dbReference>
<dbReference type="Gene3D" id="3.30.870.10">
    <property type="entry name" value="Endonuclease Chain A"/>
    <property type="match status" value="2"/>
</dbReference>
<organism evidence="2 3">
    <name type="scientific">Carsonella ruddii</name>
    <dbReference type="NCBI Taxonomy" id="114186"/>
    <lineage>
        <taxon>Bacteria</taxon>
        <taxon>Pseudomonadati</taxon>
        <taxon>Pseudomonadota</taxon>
        <taxon>Gammaproteobacteria</taxon>
        <taxon>Oceanospirillales</taxon>
        <taxon>Halomonadaceae</taxon>
        <taxon>Zymobacter group</taxon>
        <taxon>Candidatus Carsonella</taxon>
    </lineage>
</organism>
<name>A0AAE7KMB1_CARRU</name>
<dbReference type="InterPro" id="IPR001736">
    <property type="entry name" value="PLipase_D/transphosphatidylase"/>
</dbReference>
<dbReference type="PANTHER" id="PTHR21248">
    <property type="entry name" value="CARDIOLIPIN SYNTHASE"/>
    <property type="match status" value="1"/>
</dbReference>
<dbReference type="AlphaFoldDB" id="A0AAE7KMB1"/>
<reference evidence="2 3" key="1">
    <citation type="submission" date="2019-06" db="EMBL/GenBank/DDBJ databases">
        <authorList>
            <person name="Petrone J.R."/>
            <person name="Munoz-Beristain A."/>
            <person name="Russell J.T."/>
            <person name="Rios-Glusberger P."/>
            <person name="Triplett E.W."/>
        </authorList>
    </citation>
    <scope>NUCLEOTIDE SEQUENCE [LARGE SCALE GENOMIC DNA]</scope>
    <source>
        <strain evidence="2">JRPAMB4</strain>
    </source>
</reference>
<feature type="domain" description="PLD phosphodiesterase" evidence="1">
    <location>
        <begin position="280"/>
        <end position="307"/>
    </location>
</feature>
<dbReference type="Pfam" id="PF13091">
    <property type="entry name" value="PLDc_2"/>
    <property type="match status" value="1"/>
</dbReference>
<dbReference type="Proteomes" id="UP000510930">
    <property type="component" value="Chromosome"/>
</dbReference>
<proteinExistence type="predicted"/>
<evidence type="ECO:0000313" key="3">
    <source>
        <dbReference type="Proteomes" id="UP000510930"/>
    </source>
</evidence>
<dbReference type="PROSITE" id="PS50035">
    <property type="entry name" value="PLD"/>
    <property type="match status" value="2"/>
</dbReference>
<gene>
    <name evidence="2" type="ORF">FK493_00500</name>
</gene>
<dbReference type="SUPFAM" id="SSF56024">
    <property type="entry name" value="Phospholipase D/nuclease"/>
    <property type="match status" value="2"/>
</dbReference>
<dbReference type="SMART" id="SM00155">
    <property type="entry name" value="PLDc"/>
    <property type="match status" value="2"/>
</dbReference>
<accession>A0AAE7KMB1</accession>
<dbReference type="GO" id="GO:0030572">
    <property type="term" value="F:phosphatidyltransferase activity"/>
    <property type="evidence" value="ECO:0007669"/>
    <property type="project" value="UniProtKB-ARBA"/>
</dbReference>
<evidence type="ECO:0000259" key="1">
    <source>
        <dbReference type="PROSITE" id="PS50035"/>
    </source>
</evidence>
<feature type="domain" description="PLD phosphodiesterase" evidence="1">
    <location>
        <begin position="121"/>
        <end position="148"/>
    </location>
</feature>
<sequence>MFFLIFPHFFFFFFLFYKKPNFMICYSKKKKNDKILYKIFFLGYSFFKDLFESILIAKKSIFVQFYIFRNDYLGKIFLYCLKNRSNECTILLIVDNIGSSNFTFSHNKILFFKYNKETILINLRNHKKIVFIDSKILFIGGNNVGLEYLGINTSVKKWNDFHCKIINFYPNFLINDYIIPTNNNYLIKKIEICKKIFYLDNFMKDFINFLIFFVKKKLVIMSPYIILDKNLINLVKNLLNKRVDITIYVSCETDNLYIQISSLIFLKFLMNYKVKIFFLSDGFFHRKIYIIDSDYIIFGSMNFDIRSIFINKECLILIKDACFKKIFYEELNKQIISISMKTHKKKPILLKFIYIFSFLNYFIQ</sequence>
<evidence type="ECO:0000313" key="2">
    <source>
        <dbReference type="EMBL" id="QLK14059.1"/>
    </source>
</evidence>
<protein>
    <submittedName>
        <fullName evidence="2">Phosphatidylserine/phosphatidylglycerophosphate/ cardiolipin synthase family protein</fullName>
    </submittedName>
</protein>
<dbReference type="PANTHER" id="PTHR21248:SF12">
    <property type="entry name" value="CARDIOLIPIN SYNTHASE C"/>
    <property type="match status" value="1"/>
</dbReference>
<dbReference type="EMBL" id="CP041245">
    <property type="protein sequence ID" value="QLK14059.1"/>
    <property type="molecule type" value="Genomic_DNA"/>
</dbReference>
<dbReference type="GO" id="GO:0032049">
    <property type="term" value="P:cardiolipin biosynthetic process"/>
    <property type="evidence" value="ECO:0007669"/>
    <property type="project" value="UniProtKB-ARBA"/>
</dbReference>